<dbReference type="InterPro" id="IPR007168">
    <property type="entry name" value="Phageshock_PspC_N"/>
</dbReference>
<evidence type="ECO:0000313" key="8">
    <source>
        <dbReference type="EMBL" id="UQS87358.1"/>
    </source>
</evidence>
<proteinExistence type="predicted"/>
<evidence type="ECO:0000256" key="5">
    <source>
        <dbReference type="ARBA" id="ARBA00023136"/>
    </source>
</evidence>
<evidence type="ECO:0000256" key="6">
    <source>
        <dbReference type="SAM" id="Phobius"/>
    </source>
</evidence>
<keyword evidence="5 6" id="KW-0472">Membrane</keyword>
<evidence type="ECO:0000256" key="1">
    <source>
        <dbReference type="ARBA" id="ARBA00004162"/>
    </source>
</evidence>
<protein>
    <submittedName>
        <fullName evidence="8">PspC domain-containing protein</fullName>
    </submittedName>
</protein>
<evidence type="ECO:0000256" key="3">
    <source>
        <dbReference type="ARBA" id="ARBA00022692"/>
    </source>
</evidence>
<dbReference type="GO" id="GO:0005886">
    <property type="term" value="C:plasma membrane"/>
    <property type="evidence" value="ECO:0007669"/>
    <property type="project" value="UniProtKB-SubCell"/>
</dbReference>
<organism evidence="8 9">
    <name type="scientific">Nicoliella spurrieriana</name>
    <dbReference type="NCBI Taxonomy" id="2925830"/>
    <lineage>
        <taxon>Bacteria</taxon>
        <taxon>Bacillati</taxon>
        <taxon>Bacillota</taxon>
        <taxon>Bacilli</taxon>
        <taxon>Lactobacillales</taxon>
        <taxon>Lactobacillaceae</taxon>
        <taxon>Nicoliella</taxon>
    </lineage>
</organism>
<evidence type="ECO:0000256" key="4">
    <source>
        <dbReference type="ARBA" id="ARBA00022989"/>
    </source>
</evidence>
<reference evidence="8" key="1">
    <citation type="journal article" date="2022" name="Int. J. Syst. Evol. Microbiol.">
        <title>Apilactobacillus apisilvae sp. nov., Nicolia spurrieriana gen. nov. sp. nov., Bombilactobacillus folatiphilus sp. nov. and Bombilactobacillus thymidiniphilus sp. nov., four new lactic acid bacterial isolates from stingless bees Tetragonula carbonaria and Austroplebeia australis.</title>
        <authorList>
            <person name="Oliphant S.A."/>
            <person name="Watson-Haigh N.S."/>
            <person name="Sumby K.M."/>
            <person name="Gardner J."/>
            <person name="Groom S."/>
            <person name="Jiranek V."/>
        </authorList>
    </citation>
    <scope>NUCLEOTIDE SEQUENCE</scope>
    <source>
        <strain evidence="8">SGEP1_A5</strain>
    </source>
</reference>
<dbReference type="RefSeq" id="WP_260117164.1">
    <property type="nucleotide sequence ID" value="NZ_CP093361.1"/>
</dbReference>
<evidence type="ECO:0000259" key="7">
    <source>
        <dbReference type="Pfam" id="PF04024"/>
    </source>
</evidence>
<accession>A0A976X5V6</accession>
<dbReference type="KEGG" id="lbe:MOO44_04185"/>
<dbReference type="EMBL" id="CP093361">
    <property type="protein sequence ID" value="UQS87358.1"/>
    <property type="molecule type" value="Genomic_DNA"/>
</dbReference>
<keyword evidence="9" id="KW-1185">Reference proteome</keyword>
<gene>
    <name evidence="8" type="ORF">MOO44_04185</name>
</gene>
<evidence type="ECO:0000256" key="2">
    <source>
        <dbReference type="ARBA" id="ARBA00022475"/>
    </source>
</evidence>
<dbReference type="Pfam" id="PF04024">
    <property type="entry name" value="PspC"/>
    <property type="match status" value="1"/>
</dbReference>
<dbReference type="AlphaFoldDB" id="A0A976X5V6"/>
<evidence type="ECO:0000313" key="9">
    <source>
        <dbReference type="Proteomes" id="UP000831181"/>
    </source>
</evidence>
<keyword evidence="2" id="KW-1003">Cell membrane</keyword>
<keyword evidence="3 6" id="KW-0812">Transmembrane</keyword>
<dbReference type="Proteomes" id="UP000831181">
    <property type="component" value="Chromosome"/>
</dbReference>
<feature type="transmembrane region" description="Helical" evidence="6">
    <location>
        <begin position="33"/>
        <end position="58"/>
    </location>
</feature>
<dbReference type="InterPro" id="IPR052027">
    <property type="entry name" value="PspC"/>
</dbReference>
<comment type="subcellular location">
    <subcellularLocation>
        <location evidence="1">Cell membrane</location>
        <topology evidence="1">Single-pass membrane protein</topology>
    </subcellularLocation>
</comment>
<name>A0A976X5V6_9LACO</name>
<dbReference type="PANTHER" id="PTHR33885:SF3">
    <property type="entry name" value="PHAGE SHOCK PROTEIN C"/>
    <property type="match status" value="1"/>
</dbReference>
<dbReference type="PANTHER" id="PTHR33885">
    <property type="entry name" value="PHAGE SHOCK PROTEIN C"/>
    <property type="match status" value="1"/>
</dbReference>
<sequence>MNKKLYRSNDRIICGVLGGIAEYFGWDKTWTRLIYAALTILSFAFAGLILYIVAAIIIPNQPKRREVDAQEFDQK</sequence>
<keyword evidence="4 6" id="KW-1133">Transmembrane helix</keyword>
<feature type="domain" description="Phage shock protein PspC N-terminal" evidence="7">
    <location>
        <begin position="3"/>
        <end position="60"/>
    </location>
</feature>